<proteinExistence type="predicted"/>
<sequence>MTRSAPSTGCPRIRTWERTLPANRIRGANSVAAVSSMGRTEVRSVRWCGGIEERPGGLTSSWLRSHTTRQAVRSSNEAVSEKPSLIWSVDWALSPGRCKP</sequence>
<keyword evidence="2" id="KW-1185">Reference proteome</keyword>
<name>A0A6A6HLX8_VIRVR</name>
<dbReference type="AlphaFoldDB" id="A0A6A6HLX8"/>
<protein>
    <submittedName>
        <fullName evidence="1">Uncharacterized protein</fullName>
    </submittedName>
</protein>
<dbReference type="Proteomes" id="UP000800092">
    <property type="component" value="Unassembled WGS sequence"/>
</dbReference>
<evidence type="ECO:0000313" key="1">
    <source>
        <dbReference type="EMBL" id="KAF2238470.1"/>
    </source>
</evidence>
<accession>A0A6A6HLX8</accession>
<reference evidence="1" key="1">
    <citation type="journal article" date="2020" name="Stud. Mycol.">
        <title>101 Dothideomycetes genomes: a test case for predicting lifestyles and emergence of pathogens.</title>
        <authorList>
            <person name="Haridas S."/>
            <person name="Albert R."/>
            <person name="Binder M."/>
            <person name="Bloem J."/>
            <person name="Labutti K."/>
            <person name="Salamov A."/>
            <person name="Andreopoulos B."/>
            <person name="Baker S."/>
            <person name="Barry K."/>
            <person name="Bills G."/>
            <person name="Bluhm B."/>
            <person name="Cannon C."/>
            <person name="Castanera R."/>
            <person name="Culley D."/>
            <person name="Daum C."/>
            <person name="Ezra D."/>
            <person name="Gonzalez J."/>
            <person name="Henrissat B."/>
            <person name="Kuo A."/>
            <person name="Liang C."/>
            <person name="Lipzen A."/>
            <person name="Lutzoni F."/>
            <person name="Magnuson J."/>
            <person name="Mondo S."/>
            <person name="Nolan M."/>
            <person name="Ohm R."/>
            <person name="Pangilinan J."/>
            <person name="Park H.-J."/>
            <person name="Ramirez L."/>
            <person name="Alfaro M."/>
            <person name="Sun H."/>
            <person name="Tritt A."/>
            <person name="Yoshinaga Y."/>
            <person name="Zwiers L.-H."/>
            <person name="Turgeon B."/>
            <person name="Goodwin S."/>
            <person name="Spatafora J."/>
            <person name="Crous P."/>
            <person name="Grigoriev I."/>
        </authorList>
    </citation>
    <scope>NUCLEOTIDE SEQUENCE</scope>
    <source>
        <strain evidence="1">Tuck. ex Michener</strain>
    </source>
</reference>
<evidence type="ECO:0000313" key="2">
    <source>
        <dbReference type="Proteomes" id="UP000800092"/>
    </source>
</evidence>
<dbReference type="EMBL" id="ML991776">
    <property type="protein sequence ID" value="KAF2238470.1"/>
    <property type="molecule type" value="Genomic_DNA"/>
</dbReference>
<organism evidence="1 2">
    <name type="scientific">Viridothelium virens</name>
    <name type="common">Speckled blister lichen</name>
    <name type="synonym">Trypethelium virens</name>
    <dbReference type="NCBI Taxonomy" id="1048519"/>
    <lineage>
        <taxon>Eukaryota</taxon>
        <taxon>Fungi</taxon>
        <taxon>Dikarya</taxon>
        <taxon>Ascomycota</taxon>
        <taxon>Pezizomycotina</taxon>
        <taxon>Dothideomycetes</taxon>
        <taxon>Dothideomycetes incertae sedis</taxon>
        <taxon>Trypetheliales</taxon>
        <taxon>Trypetheliaceae</taxon>
        <taxon>Viridothelium</taxon>
    </lineage>
</organism>
<gene>
    <name evidence="1" type="ORF">EV356DRAFT_309900</name>
</gene>